<organism evidence="3">
    <name type="scientific">Micromonospora sp. CCTCC AA 2012012</name>
    <dbReference type="NCBI Taxonomy" id="3111921"/>
    <lineage>
        <taxon>Bacteria</taxon>
        <taxon>Bacillati</taxon>
        <taxon>Actinomycetota</taxon>
        <taxon>Actinomycetes</taxon>
        <taxon>Micromonosporales</taxon>
        <taxon>Micromonosporaceae</taxon>
        <taxon>Micromonospora</taxon>
    </lineage>
</organism>
<feature type="region of interest" description="Disordered" evidence="1">
    <location>
        <begin position="29"/>
        <end position="126"/>
    </location>
</feature>
<dbReference type="EMBL" id="CP157762">
    <property type="protein sequence ID" value="XBP92253.1"/>
    <property type="molecule type" value="Genomic_DNA"/>
</dbReference>
<feature type="compositionally biased region" description="Pro residues" evidence="1">
    <location>
        <begin position="90"/>
        <end position="106"/>
    </location>
</feature>
<dbReference type="RefSeq" id="WP_350931837.1">
    <property type="nucleotide sequence ID" value="NZ_CP157762.1"/>
</dbReference>
<protein>
    <recommendedName>
        <fullName evidence="2">von Hippel-Lindau disease tumour suppressor beta domain-containing protein</fullName>
    </recommendedName>
</protein>
<dbReference type="AlphaFoldDB" id="A0AAU7M6G3"/>
<evidence type="ECO:0000256" key="1">
    <source>
        <dbReference type="SAM" id="MobiDB-lite"/>
    </source>
</evidence>
<dbReference type="InterPro" id="IPR037140">
    <property type="entry name" value="VHL_beta_dom_sf"/>
</dbReference>
<dbReference type="Pfam" id="PF01847">
    <property type="entry name" value="VHL"/>
    <property type="match status" value="1"/>
</dbReference>
<feature type="domain" description="von Hippel-Lindau disease tumour suppressor beta" evidence="2">
    <location>
        <begin position="135"/>
        <end position="178"/>
    </location>
</feature>
<proteinExistence type="predicted"/>
<dbReference type="InterPro" id="IPR036208">
    <property type="entry name" value="VHL_sf"/>
</dbReference>
<dbReference type="SUPFAM" id="SSF49468">
    <property type="entry name" value="VHL"/>
    <property type="match status" value="1"/>
</dbReference>
<dbReference type="InterPro" id="IPR024053">
    <property type="entry name" value="VHL_beta_dom"/>
</dbReference>
<gene>
    <name evidence="4" type="ORF">ABUL08_21890</name>
    <name evidence="3" type="ORF">VK199_21815</name>
</gene>
<feature type="compositionally biased region" description="Basic and acidic residues" evidence="1">
    <location>
        <begin position="43"/>
        <end position="54"/>
    </location>
</feature>
<name>A0AAU7M6G3_9ACTN</name>
<dbReference type="Gene3D" id="2.60.40.780">
    <property type="entry name" value="von Hippel-Lindau disease tumour suppressor, beta domain"/>
    <property type="match status" value="1"/>
</dbReference>
<feature type="compositionally biased region" description="Basic residues" evidence="1">
    <location>
        <begin position="80"/>
        <end position="89"/>
    </location>
</feature>
<feature type="compositionally biased region" description="Pro residues" evidence="1">
    <location>
        <begin position="31"/>
        <end position="40"/>
    </location>
</feature>
<accession>A0AAU7M6G3</accession>
<reference evidence="4" key="2">
    <citation type="submission" date="2024-06" db="EMBL/GenBank/DDBJ databases">
        <title>Micromonospora mangrovi CCTCC AA 2012012 genome sequences.</title>
        <authorList>
            <person name="Gao J."/>
        </authorList>
    </citation>
    <scope>NUCLEOTIDE SEQUENCE</scope>
    <source>
        <strain evidence="4">CCTCC AA 2012012</strain>
    </source>
</reference>
<evidence type="ECO:0000259" key="2">
    <source>
        <dbReference type="Pfam" id="PF01847"/>
    </source>
</evidence>
<dbReference type="EMBL" id="CP159342">
    <property type="protein sequence ID" value="XCH72950.1"/>
    <property type="molecule type" value="Genomic_DNA"/>
</dbReference>
<sequence length="201" mass="21994">MRDLSPATLTSLAVGLLVLLVVGAWSIFHTPPRPELPPPRAGEAIKAEPPRSVDPELLPTISYSPAPVSLSTRASMPPRPTHRPTRPPTRKPSPTPSPSSPRPPAPRSDELTPLPPSQEPYLRSAGGGPETFIDFANARAEAVIVYWLDYDGHRQQYAVLQPGQSYRQQTYVGHPWVVTNGQGFGLVCFQPVDRTMRAVIR</sequence>
<evidence type="ECO:0000313" key="4">
    <source>
        <dbReference type="EMBL" id="XCH72950.1"/>
    </source>
</evidence>
<reference evidence="3" key="1">
    <citation type="submission" date="2024-01" db="EMBL/GenBank/DDBJ databases">
        <title>The genome sequence of Micromonospora mangrovi CCTCC AA 2012012.</title>
        <authorList>
            <person name="Gao J."/>
        </authorList>
    </citation>
    <scope>NUCLEOTIDE SEQUENCE</scope>
    <source>
        <strain evidence="3">CCTCC AA 2012012</strain>
    </source>
</reference>
<evidence type="ECO:0000313" key="3">
    <source>
        <dbReference type="EMBL" id="XBP92253.1"/>
    </source>
</evidence>